<dbReference type="Proteomes" id="UP000311382">
    <property type="component" value="Unassembled WGS sequence"/>
</dbReference>
<dbReference type="InterPro" id="IPR050700">
    <property type="entry name" value="YIM1/Zinc_Alcohol_DH_Fams"/>
</dbReference>
<sequence>MSTMRAWVYRTKGKPADVLRLEPDYPKPVPTSSQVLVRVKAAGLNPIGYKSMYVAPLKFSQKVPSVPEQDVAGVVEGGDLEGTGLKLGDEVFGLLPIQETNKTCKGALAEYTVIDKANVMRKPASLSFEETASFPLALLTAYWALVTTGELQKGTRVFINGGSGGVGAYAVQVAKAYGAFVVTTCSPASRDLVSTLGADDVLDYRASPLPAQLKAKYGNEPFDLVFDTVGADPSVWHKCSGYLKPKGHYVDVAGPHMDGSLGSMLSGMTSFMGRMLRPGFLGGVPRKYTFGIMAADRQMVDAVEELVRAGKVRPIIDSVFAFEHALEAYDRQMSSRAQGKIVVRVEA</sequence>
<dbReference type="PANTHER" id="PTHR11695:SF294">
    <property type="entry name" value="RETICULON-4-INTERACTING PROTEIN 1, MITOCHONDRIAL"/>
    <property type="match status" value="1"/>
</dbReference>
<dbReference type="InterPro" id="IPR020843">
    <property type="entry name" value="ER"/>
</dbReference>
<organism evidence="2 3">
    <name type="scientific">Rhodotorula diobovata</name>
    <dbReference type="NCBI Taxonomy" id="5288"/>
    <lineage>
        <taxon>Eukaryota</taxon>
        <taxon>Fungi</taxon>
        <taxon>Dikarya</taxon>
        <taxon>Basidiomycota</taxon>
        <taxon>Pucciniomycotina</taxon>
        <taxon>Microbotryomycetes</taxon>
        <taxon>Sporidiobolales</taxon>
        <taxon>Sporidiobolaceae</taxon>
        <taxon>Rhodotorula</taxon>
    </lineage>
</organism>
<dbReference type="Gene3D" id="3.40.50.720">
    <property type="entry name" value="NAD(P)-binding Rossmann-like Domain"/>
    <property type="match status" value="1"/>
</dbReference>
<dbReference type="AlphaFoldDB" id="A0A5C5FTK5"/>
<dbReference type="OrthoDB" id="9930022at2759"/>
<evidence type="ECO:0000313" key="3">
    <source>
        <dbReference type="Proteomes" id="UP000311382"/>
    </source>
</evidence>
<proteinExistence type="predicted"/>
<protein>
    <recommendedName>
        <fullName evidence="1">Enoyl reductase (ER) domain-containing protein</fullName>
    </recommendedName>
</protein>
<comment type="caution">
    <text evidence="2">The sequence shown here is derived from an EMBL/GenBank/DDBJ whole genome shotgun (WGS) entry which is preliminary data.</text>
</comment>
<dbReference type="GO" id="GO:0005739">
    <property type="term" value="C:mitochondrion"/>
    <property type="evidence" value="ECO:0007669"/>
    <property type="project" value="TreeGrafter"/>
</dbReference>
<keyword evidence="3" id="KW-1185">Reference proteome</keyword>
<dbReference type="InterPro" id="IPR036291">
    <property type="entry name" value="NAD(P)-bd_dom_sf"/>
</dbReference>
<dbReference type="SMART" id="SM00829">
    <property type="entry name" value="PKS_ER"/>
    <property type="match status" value="1"/>
</dbReference>
<dbReference type="SUPFAM" id="SSF50129">
    <property type="entry name" value="GroES-like"/>
    <property type="match status" value="1"/>
</dbReference>
<dbReference type="PANTHER" id="PTHR11695">
    <property type="entry name" value="ALCOHOL DEHYDROGENASE RELATED"/>
    <property type="match status" value="1"/>
</dbReference>
<dbReference type="InterPro" id="IPR011032">
    <property type="entry name" value="GroES-like_sf"/>
</dbReference>
<evidence type="ECO:0000313" key="2">
    <source>
        <dbReference type="EMBL" id="TNY19975.1"/>
    </source>
</evidence>
<dbReference type="Pfam" id="PF13602">
    <property type="entry name" value="ADH_zinc_N_2"/>
    <property type="match status" value="1"/>
</dbReference>
<dbReference type="Gene3D" id="3.90.180.10">
    <property type="entry name" value="Medium-chain alcohol dehydrogenases, catalytic domain"/>
    <property type="match status" value="1"/>
</dbReference>
<feature type="domain" description="Enoyl reductase (ER)" evidence="1">
    <location>
        <begin position="14"/>
        <end position="343"/>
    </location>
</feature>
<dbReference type="EMBL" id="SOZI01000079">
    <property type="protein sequence ID" value="TNY19975.1"/>
    <property type="molecule type" value="Genomic_DNA"/>
</dbReference>
<accession>A0A5C5FTK5</accession>
<dbReference type="SUPFAM" id="SSF51735">
    <property type="entry name" value="NAD(P)-binding Rossmann-fold domains"/>
    <property type="match status" value="1"/>
</dbReference>
<dbReference type="CDD" id="cd08267">
    <property type="entry name" value="MDR1"/>
    <property type="match status" value="1"/>
</dbReference>
<dbReference type="InterPro" id="IPR013154">
    <property type="entry name" value="ADH-like_N"/>
</dbReference>
<name>A0A5C5FTK5_9BASI</name>
<dbReference type="GO" id="GO:0016491">
    <property type="term" value="F:oxidoreductase activity"/>
    <property type="evidence" value="ECO:0007669"/>
    <property type="project" value="InterPro"/>
</dbReference>
<reference evidence="2 3" key="1">
    <citation type="submission" date="2019-03" db="EMBL/GenBank/DDBJ databases">
        <title>Rhodosporidium diobovatum UCD-FST 08-225 genome sequencing, assembly, and annotation.</title>
        <authorList>
            <person name="Fakankun I.U."/>
            <person name="Fristensky B."/>
            <person name="Levin D.B."/>
        </authorList>
    </citation>
    <scope>NUCLEOTIDE SEQUENCE [LARGE SCALE GENOMIC DNA]</scope>
    <source>
        <strain evidence="2 3">UCD-FST 08-225</strain>
    </source>
</reference>
<evidence type="ECO:0000259" key="1">
    <source>
        <dbReference type="SMART" id="SM00829"/>
    </source>
</evidence>
<gene>
    <name evidence="2" type="ORF">DMC30DRAFT_276022</name>
</gene>
<dbReference type="STRING" id="5288.A0A5C5FTK5"/>
<dbReference type="Pfam" id="PF08240">
    <property type="entry name" value="ADH_N"/>
    <property type="match status" value="1"/>
</dbReference>